<feature type="compositionally biased region" description="Polar residues" evidence="1">
    <location>
        <begin position="859"/>
        <end position="885"/>
    </location>
</feature>
<dbReference type="InterPro" id="IPR001343">
    <property type="entry name" value="Hemolysn_Ca-bd"/>
</dbReference>
<dbReference type="Gene3D" id="3.40.50.410">
    <property type="entry name" value="von Willebrand factor, type A domain"/>
    <property type="match status" value="1"/>
</dbReference>
<dbReference type="PROSITE" id="PS50234">
    <property type="entry name" value="VWFA"/>
    <property type="match status" value="1"/>
</dbReference>
<dbReference type="InterPro" id="IPR043824">
    <property type="entry name" value="DUF5801"/>
</dbReference>
<dbReference type="NCBIfam" id="TIGR03661">
    <property type="entry name" value="T1SS_VCA0849"/>
    <property type="match status" value="1"/>
</dbReference>
<feature type="region of interest" description="Disordered" evidence="1">
    <location>
        <begin position="38"/>
        <end position="64"/>
    </location>
</feature>
<evidence type="ECO:0000313" key="3">
    <source>
        <dbReference type="EMBL" id="QKV16986.1"/>
    </source>
</evidence>
<feature type="region of interest" description="Disordered" evidence="1">
    <location>
        <begin position="1"/>
        <end position="24"/>
    </location>
</feature>
<dbReference type="Pfam" id="PF17803">
    <property type="entry name" value="Cadherin_4"/>
    <property type="match status" value="1"/>
</dbReference>
<sequence>MAAEDIRPGMGAIEGIGTDNAGSNDIRDDEILIAQDTTTDRVAEDAPGEDIQPVDAGEGTGGGEQVARQFPAEILPDADNQVRLPAGVSLENVELRGADLVLIQPDGSEIVIPNAALNVPTFFVDSALIPQEALIAALEANDINVAAGPNGTLVATGGNVDSSGANFSSPVPGIGDADPILDLLPPTALQFPEYENEFLGPDVKPILAFGDGFVEEDDLLRESGHLSDGNNEDGSSGAHSHSGTLVSNWGTGGPAGVDALAFVRSELPTGLTSMGEPVTFTIVDNASRGETLTAMAGGRVVFTLDLIATETGGSYVFTLNDQLDHPETDDPSTPGTELAFEDILAMGFGIKATNGVGLNDQDTLNIGVQDDIPVFLGEGATYYVDEDDIQTLDDDETDFYGDGYHFHVEGSLGTSPQDGAHRDGSYTEDPDDFDHGPAYIFGSLADLFSVGSDEFPGREQKGEGYDDYPYEIQATSISAIVSGGGARYSMSEEGLDALRALGLTSKDDGSTPEKENLLDYKLVENPDGSFTLFGYVPDGADGGQDDFYANVAVIEEGVSGRLVFKLDLDSDGSFEFRLYDQLDHSNPGVGETGFPIQDLISLDFSSMLRVSDFDGDTISAPDGAFVIKVRDDVPELSGERLRFTADEDDIQTGLSTGNHPQDGNGDGSFTGSPSNNQPGPAHVSGSLAGAVESGADESLTFGLLPEQAIRQFMQALGLSSKGVDLSYDLIDNTLYAFANANGEIGQVYNEGQDRPVFTLEISENGDFDFNLFDQLDHDAPGDDSRGRDPLSDENYDLQDGVPFIDVSNLPLGYLVTATDHDGDTVLLGNSFTIRVRDDVPELADTKPIHLTVDEDDIDTNLSTGTSPNDGTADGSYTDSPDNNNEGAAHVFGSLASLVSSGADEGLSFGFANNARTYLNQLGLRSQGEHLSFRVVGDTLYGFVNAGGLSPFGPNDRIVFELRIEENGDFDFQLFDQLDHDDAQGENFDLHDHVDGDLTSINFGAIVTATDHDGDSVSLDGLVKVNVTDDVPVIVEGAEALEITVDEDDIDTSASLGTEIEDGDGDGSFTGPEGSEVGGPANATSTGTLASLVASGADEELTFGFVDTAEMRAYLEGLELTSHGDQIGYDLREDGRIIGFYNATAAVPGQTYDEVDGDRMVFEFELNDDGTYTFKLYDQIDHEAGNGENTLTIDFGAVLQATDHDGDSVSLDGLVKVNVTDDVPVIVEGAEALEITVDEDDIDTSASLGTEIEDGDGDGSFTGPEGSEVGGPANATSTGTLASLVASGADEELTFGFVDTAEMRAYLEGLELTSHGDQIGYDLREDGRIIGFYNATAAVPGQTYDEVDGDRMVFEFELNDDGTYTFKLYDQIDHEAGNGENTLTIDFGAVLQATDHDGDSVSLDGLVKVNVTDDVPVIVEGAEALEITVDEDDIDTSASLGTEIEDGDGDGSFTGPEGSEVGGPANATSTGTLASLVASGADEELTFGFVDTAEMRAYLEGLELTSHGDQIGYDLREDGRIIGFYNATAAVPGQTYDEVDGDRMVFEFELNDDGTYTFKLYDQIDHEAGNGENTLTIDFGAVLQATDHDGDSVSLDGLVKVNVTDDVPAIVEGATESRIIDEDDINGTFYGGPTGTSPNDGDEIDGSLTGTPSDPFGPAYITGSLSHLVSTGADEDPVFGFQEPVSAIRNGLSGLGLKSAGEELSFDIGDGIITAFVSASGSGDISYDSGTDRPVFRLTLDENGEYKFELFSQLDHPEGDGENSIEIDFGSMLQATDHDGDSVALDGLVTISVTDDIPVITGVTPIAYGPDLIVNGSFEDGHSTGPGQWEIYGGITGWNAGSPSVPFEVQGSNAGGTVAQDGDALIELDGDTSGNGSPQNGANPSSNTNATIQQTVAGTEAGQTYQLTFWYAPRGDASDSAGMEVFFGGEKVFDTDDGSYASGVWHQITVEVTAPMDDAVLAFTATGQQDELGALIDNVSMKAVLGGIDDESQAGGIEGGPGDDASGNILAGMIEFNAGADGFKSIAFDEAVIARDALGNEVALQAIWVDGNGDGQMRTVTTSWTPDGSGGGTLTGTADDIGTVFTATVDASGSYTIEMNAPLVHPFTDEDSQNDGTETAYEDNLSLEFGFTVTDGDGDTATGSLVVDVDDDTPVAVDDAFAQVGENASISGNVLADNGNGADRFGADGADVQAVSLVANSVASTDPNGPGELVFNADGNFTYEPVDGEEGTVTFDYTVTDADGDVATATATITLAADSEPTIDVGAASAVDEAALSDGSDPSSTAEETSGNFAITTGGDTIQTLVIDGQDVTNGGTVNGAYGDLVVTGTPGTGYSWVYTLNGNTTDHPNGSSTGTPEGVHDDFDVVVTDSDGDPVNDTLVINILDDGPTAADDAVPDSITGPTVLTGLLDNDVFGADGVDTANEVTVTNGTGGTVVYNGDGTFTFTPADGFSGAANFTYTIVDGDGDADEATVTLNVIDPNKEPEIKSAENTVVDEDGLAGAVVDGSPLRTDEFDSTESATDTGNIVVDFKAAAELPTGYASGGGIELLDSASLDGQLVALNGNDVTFDLVGGKLVGTATGVADPIVTIEMLPTGTLSGTEVTFQYKVTLHQPVKHPLNSEEDSDLLSGVEFKVTDAYNGDTATGSFDVTVWDDMPVANDDSAEIELPSKDFNIAFVLDFSGSISNGELATVLSAVKSAAQAFFNNTAGEVKMQFIAFSSTALSTAVFTDYASVEAQLDAWDEANGGDRPYSGQTDFTAAIEKTMDAFEPDSGSENRVFFLSDGNPNQQTGTGGHSLADDIRDDWNDFVTDNGIDVQTIGIGNGIDEDRLEDVDEADGDNTVILVTEFDDLVEELLTLAGAQPIDGNVLANDGIGADGGHVLSITIDGVTFTYDADADEIINDGGLATEAGSVLTADTPLGGSLEFNFATGDWEFTVNGSTTVGTENISYVLVDNDGDQSGANLTITVKEKPVPVAEDNVVSVDESGPGAGLAYSIGETNPAVLYKIDLGTGETTEVADLSADGDDNFNVEAMAISPGGGVIYAVANNVGSKGPDLLAINPVTGAVTILDGNMEGGSENVQGMHFHPDGTLYWVSNDDLYRINISGGVESPTGATQTSLDNNIGQDVLGFAINAAGDAFALAKNGNSINLYSVDLDNGTTSLIGATGLGASEVPEGLSFDENGNLWALERVSGEMHQIDTATGASTGVVFALPNSLQGQNGFEALTIGSGGTSATPNTVSGNVLADDNGSGVDDFGGDGAGGIVSITVDGHTYEFDGVNITIPGGAPGTDAGDGTLVVTTGLGGKLTFHFSDDGSASAGDYDYVAPNVDGYQSEIFTYVIEDSTGDTDSATLTINIENNETPVAVNDIVRTNIVDGSPIEIPTHALTWNDTDAEGDILGIAGVSNPVNGTASVGSVVFDPTDPVPVTILDADFRNSTDGFGYNDGEFGGLNDTSFADGYRSGKELVVEVGDIINYWSRNEYSDRDGGWSRVFNLATPAIVTISFDYDLFLSGGTDNGEFARVLFSIGGTEYTVAQLDGSNGNSGASTNGQYSIDVNLSAGNHEIVLGAYINEFDTNVNGGDEYAYATFDNVKVTTPGGIDGSVDYTVTDGVSTSAAATVEIHGVEGSLIEAETDLGEILVGGAGDDTLIGGDGDDVLVGGAGSDEMTGNDGADLFIVSGDALDVAIEDMILDYNKAEGDVVDLSALLPDIDEADLNQYVRYDADGSVTGTAGDLQVNADGAGSDWVTVANVSNTPSEVTILFNDDDDAAPAPII</sequence>
<dbReference type="SUPFAM" id="SSF53300">
    <property type="entry name" value="vWA-like"/>
    <property type="match status" value="1"/>
</dbReference>
<dbReference type="EMBL" id="CP054836">
    <property type="protein sequence ID" value="QKV16986.1"/>
    <property type="molecule type" value="Genomic_DNA"/>
</dbReference>
<evidence type="ECO:0000313" key="4">
    <source>
        <dbReference type="Proteomes" id="UP000509367"/>
    </source>
</evidence>
<dbReference type="CDD" id="cd00198">
    <property type="entry name" value="vWFA"/>
    <property type="match status" value="1"/>
</dbReference>
<feature type="compositionally biased region" description="Polar residues" evidence="1">
    <location>
        <begin position="2279"/>
        <end position="2294"/>
    </location>
</feature>
<dbReference type="KEGG" id="orm:HTY61_00150"/>
<feature type="region of interest" description="Disordered" evidence="1">
    <location>
        <begin position="854"/>
        <end position="885"/>
    </location>
</feature>
<evidence type="ECO:0000256" key="1">
    <source>
        <dbReference type="SAM" id="MobiDB-lite"/>
    </source>
</evidence>
<evidence type="ECO:0000259" key="2">
    <source>
        <dbReference type="PROSITE" id="PS50234"/>
    </source>
</evidence>
<dbReference type="InterPro" id="IPR002035">
    <property type="entry name" value="VWF_A"/>
</dbReference>
<dbReference type="InterPro" id="IPR018511">
    <property type="entry name" value="Hemolysin-typ_Ca-bd_CS"/>
</dbReference>
<dbReference type="InterPro" id="IPR041690">
    <property type="entry name" value="Cadherin_5"/>
</dbReference>
<dbReference type="SMART" id="SM00327">
    <property type="entry name" value="VWA"/>
    <property type="match status" value="1"/>
</dbReference>
<dbReference type="Pfam" id="PF17963">
    <property type="entry name" value="Big_9"/>
    <property type="match status" value="1"/>
</dbReference>
<dbReference type="InterPro" id="IPR019960">
    <property type="entry name" value="T1SS_VCA0849"/>
</dbReference>
<feature type="region of interest" description="Disordered" evidence="1">
    <location>
        <begin position="1246"/>
        <end position="1274"/>
    </location>
</feature>
<dbReference type="InterPro" id="IPR019959">
    <property type="entry name" value="T1SS-143_rpt-cont_dom"/>
</dbReference>
<dbReference type="Gene3D" id="2.60.120.260">
    <property type="entry name" value="Galactose-binding domain-like"/>
    <property type="match status" value="1"/>
</dbReference>
<feature type="domain" description="VWFA" evidence="2">
    <location>
        <begin position="2673"/>
        <end position="2859"/>
    </location>
</feature>
<feature type="compositionally biased region" description="Polar residues" evidence="1">
    <location>
        <begin position="652"/>
        <end position="678"/>
    </location>
</feature>
<dbReference type="InterPro" id="IPR040853">
    <property type="entry name" value="RapA2_cadherin-like"/>
</dbReference>
<keyword evidence="4" id="KW-1185">Reference proteome</keyword>
<feature type="region of interest" description="Disordered" evidence="1">
    <location>
        <begin position="1438"/>
        <end position="1466"/>
    </location>
</feature>
<dbReference type="PRINTS" id="PR00313">
    <property type="entry name" value="CABNDNGRPT"/>
</dbReference>
<dbReference type="PROSITE" id="PS00330">
    <property type="entry name" value="HEMOLYSIN_CALCIUM"/>
    <property type="match status" value="1"/>
</dbReference>
<dbReference type="Pfam" id="PF17892">
    <property type="entry name" value="Cadherin_5"/>
    <property type="match status" value="1"/>
</dbReference>
<feature type="region of interest" description="Disordered" evidence="1">
    <location>
        <begin position="1054"/>
        <end position="1082"/>
    </location>
</feature>
<dbReference type="SUPFAM" id="SSF51120">
    <property type="entry name" value="beta-Roll"/>
    <property type="match status" value="1"/>
</dbReference>
<dbReference type="Pfam" id="PF19116">
    <property type="entry name" value="DUF5801"/>
    <property type="match status" value="1"/>
</dbReference>
<name>A0A6N1V7Q9_9HYPH</name>
<dbReference type="Pfam" id="PF00353">
    <property type="entry name" value="HemolysinCabind"/>
    <property type="match status" value="1"/>
</dbReference>
<protein>
    <submittedName>
        <fullName evidence="3">Cadherin-like domain-containing protein</fullName>
    </submittedName>
</protein>
<dbReference type="RefSeq" id="WP_175274882.1">
    <property type="nucleotide sequence ID" value="NZ_CP054836.1"/>
</dbReference>
<dbReference type="GO" id="GO:0005509">
    <property type="term" value="F:calcium ion binding"/>
    <property type="evidence" value="ECO:0007669"/>
    <property type="project" value="InterPro"/>
</dbReference>
<dbReference type="Proteomes" id="UP000509367">
    <property type="component" value="Chromosome"/>
</dbReference>
<feature type="compositionally biased region" description="Polar residues" evidence="1">
    <location>
        <begin position="228"/>
        <end position="249"/>
    </location>
</feature>
<feature type="region of interest" description="Disordered" evidence="1">
    <location>
        <begin position="223"/>
        <end position="249"/>
    </location>
</feature>
<feature type="region of interest" description="Disordered" evidence="1">
    <location>
        <begin position="2272"/>
        <end position="2294"/>
    </location>
</feature>
<dbReference type="NCBIfam" id="TIGR03660">
    <property type="entry name" value="T1SS_rpt_143"/>
    <property type="match status" value="3"/>
</dbReference>
<dbReference type="SUPFAM" id="SSF63825">
    <property type="entry name" value="YWTD domain"/>
    <property type="match status" value="1"/>
</dbReference>
<gene>
    <name evidence="3" type="ORF">HTY61_00150</name>
</gene>
<dbReference type="InterPro" id="IPR011049">
    <property type="entry name" value="Serralysin-like_metalloprot_C"/>
</dbReference>
<accession>A0A6N1V7Q9</accession>
<proteinExistence type="predicted"/>
<feature type="region of interest" description="Disordered" evidence="1">
    <location>
        <begin position="1866"/>
        <end position="1887"/>
    </location>
</feature>
<organism evidence="3 4">
    <name type="scientific">Oricola thermophila</name>
    <dbReference type="NCBI Taxonomy" id="2742145"/>
    <lineage>
        <taxon>Bacteria</taxon>
        <taxon>Pseudomonadati</taxon>
        <taxon>Pseudomonadota</taxon>
        <taxon>Alphaproteobacteria</taxon>
        <taxon>Hyphomicrobiales</taxon>
        <taxon>Ahrensiaceae</taxon>
        <taxon>Oricola</taxon>
    </lineage>
</organism>
<feature type="compositionally biased region" description="Polar residues" evidence="1">
    <location>
        <begin position="1871"/>
        <end position="1887"/>
    </location>
</feature>
<dbReference type="Pfam" id="PF00092">
    <property type="entry name" value="VWA"/>
    <property type="match status" value="1"/>
</dbReference>
<dbReference type="InterPro" id="IPR036465">
    <property type="entry name" value="vWFA_dom_sf"/>
</dbReference>
<feature type="region of interest" description="Disordered" evidence="1">
    <location>
        <begin position="642"/>
        <end position="687"/>
    </location>
</feature>
<reference evidence="3 4" key="1">
    <citation type="submission" date="2020-06" db="EMBL/GenBank/DDBJ databases">
        <title>Oricola thermophila sp. nov. isolated from a tidal sediments.</title>
        <authorList>
            <person name="Kwon K.K."/>
            <person name="Yang S.-H."/>
            <person name="Park M.-J."/>
        </authorList>
    </citation>
    <scope>NUCLEOTIDE SEQUENCE [LARGE SCALE GENOMIC DNA]</scope>
    <source>
        <strain evidence="3 4">MEBiC13590</strain>
    </source>
</reference>
<dbReference type="Gene3D" id="2.60.40.3440">
    <property type="match status" value="2"/>
</dbReference>